<dbReference type="AlphaFoldDB" id="A0A517I0X2"/>
<dbReference type="EMBL" id="CP042161">
    <property type="protein sequence ID" value="QDS32530.1"/>
    <property type="molecule type" value="Genomic_DNA"/>
</dbReference>
<reference evidence="3 4" key="1">
    <citation type="submission" date="2019-07" db="EMBL/GenBank/DDBJ databases">
        <title>Characterization of Brevibacillus brevis HK544, as a potential biocontrol agent.</title>
        <authorList>
            <person name="Kim H."/>
        </authorList>
    </citation>
    <scope>NUCLEOTIDE SEQUENCE [LARGE SCALE GENOMIC DNA]</scope>
    <source>
        <strain evidence="3 4">HK544</strain>
    </source>
</reference>
<evidence type="ECO:0000256" key="1">
    <source>
        <dbReference type="SAM" id="Coils"/>
    </source>
</evidence>
<feature type="region of interest" description="Disordered" evidence="2">
    <location>
        <begin position="530"/>
        <end position="596"/>
    </location>
</feature>
<protein>
    <recommendedName>
        <fullName evidence="5">Phage tail tape measure protein</fullName>
    </recommendedName>
</protein>
<evidence type="ECO:0000256" key="2">
    <source>
        <dbReference type="SAM" id="MobiDB-lite"/>
    </source>
</evidence>
<evidence type="ECO:0008006" key="5">
    <source>
        <dbReference type="Google" id="ProtNLM"/>
    </source>
</evidence>
<keyword evidence="1" id="KW-0175">Coiled coil</keyword>
<accession>A0A517I0X2</accession>
<dbReference type="Proteomes" id="UP000317713">
    <property type="component" value="Chromosome"/>
</dbReference>
<proteinExistence type="predicted"/>
<gene>
    <name evidence="3" type="ORF">FPS98_00205</name>
</gene>
<feature type="coiled-coil region" evidence="1">
    <location>
        <begin position="21"/>
        <end position="117"/>
    </location>
</feature>
<feature type="compositionally biased region" description="Polar residues" evidence="2">
    <location>
        <begin position="575"/>
        <end position="584"/>
    </location>
</feature>
<dbReference type="RefSeq" id="WP_144612435.1">
    <property type="nucleotide sequence ID" value="NZ_CP042161.1"/>
</dbReference>
<sequence>MGAVVGLTAYIQAKNQLSPELQKLIKSSRNAQKEMRHLDEATQEMVKEMQRSIKRAAEQSERDFKREYDQMQQEAQQLKRQLGELGSTRAKPKINVEDQARREVAAIKQEVKALDGTKATVQIEAAAGPGVSELLAGGLLAGVATYGGAGFIDQLTSESQANARRALLGDTANELREYQKEAQNLAIMNPNIDRTQIKDLMTTATRFDSKNGADITRQSLQLNAIRPDFGGVEEYQMTIFAMQQAWKDITDVTRFGDTLAEIANTTTDIRGEALDSIVEYSTQVTKFLDTPEKLAALTKEMNNLWSIDKGFDALKEATIKLDNQGDMVNVLKTAYEAQDIDSDEAQKRAEKESKIIAEAIHSSNAADNQFAIAALMQTFGGIQDKKVRQELFNELGAGPGEDIAKAFAPLLQSAGRIGMADAREYDYSGKLDQSFKTYQENDSLRGFTEAKALITTELVGLGLALAEDLEPAIRWTADALKEVKEMVEGAPPWLTLAGLGTVVGVVTIALWKMKVALDAATAAAVQRKLAGGTDSGPNLPDLPDGPDKGGKPRGKGKGKGGWFNPFNWGSKGDKTPQSAKSFTFENPLAEGTKSPGWRDKFKNWGGMLPKGDVVLDSLKGAWDVTKTTGTNLFRKVPETFKAIGGMLPSGDSMLKGLKIGWQGLKASSGSLARKIPIAGIGIGLGQILTADDPLKMAGQIGSEILGSAAGAAAGASVGSAVPGLGTAAGGIIGSIAGSFGGAAMYDKVLEWWNAAPATPPDFNSALSVIPKQATAPVPVGPPIPVVPPVGNTANKPKVVSVSIPNVTVPLQAAGVLQDIPTMLKMLSDPSVGQKIKDIIEKSLMDALETRGGVAGDPITR</sequence>
<evidence type="ECO:0000313" key="4">
    <source>
        <dbReference type="Proteomes" id="UP000317713"/>
    </source>
</evidence>
<name>A0A517I0X2_BREBE</name>
<evidence type="ECO:0000313" key="3">
    <source>
        <dbReference type="EMBL" id="QDS32530.1"/>
    </source>
</evidence>
<organism evidence="3 4">
    <name type="scientific">Brevibacillus brevis</name>
    <name type="common">Bacillus brevis</name>
    <dbReference type="NCBI Taxonomy" id="1393"/>
    <lineage>
        <taxon>Bacteria</taxon>
        <taxon>Bacillati</taxon>
        <taxon>Bacillota</taxon>
        <taxon>Bacilli</taxon>
        <taxon>Bacillales</taxon>
        <taxon>Paenibacillaceae</taxon>
        <taxon>Brevibacillus</taxon>
    </lineage>
</organism>